<evidence type="ECO:0000313" key="1">
    <source>
        <dbReference type="EMBL" id="CZR60381.1"/>
    </source>
</evidence>
<proteinExistence type="predicted"/>
<dbReference type="AlphaFoldDB" id="A0A1L7X5U9"/>
<reference evidence="1 2" key="1">
    <citation type="submission" date="2016-03" db="EMBL/GenBank/DDBJ databases">
        <authorList>
            <person name="Ploux O."/>
        </authorList>
    </citation>
    <scope>NUCLEOTIDE SEQUENCE [LARGE SCALE GENOMIC DNA]</scope>
    <source>
        <strain evidence="1 2">UAMH 11012</strain>
    </source>
</reference>
<organism evidence="1 2">
    <name type="scientific">Phialocephala subalpina</name>
    <dbReference type="NCBI Taxonomy" id="576137"/>
    <lineage>
        <taxon>Eukaryota</taxon>
        <taxon>Fungi</taxon>
        <taxon>Dikarya</taxon>
        <taxon>Ascomycota</taxon>
        <taxon>Pezizomycotina</taxon>
        <taxon>Leotiomycetes</taxon>
        <taxon>Helotiales</taxon>
        <taxon>Mollisiaceae</taxon>
        <taxon>Phialocephala</taxon>
        <taxon>Phialocephala fortinii species complex</taxon>
    </lineage>
</organism>
<gene>
    <name evidence="1" type="ORF">PAC_10277</name>
</gene>
<name>A0A1L7X5U9_9HELO</name>
<evidence type="ECO:0000313" key="2">
    <source>
        <dbReference type="Proteomes" id="UP000184330"/>
    </source>
</evidence>
<sequence>MRRVRLFAAAAASTTLVWNHRGRTPGKNLEILDSAENVGLQNSTAEPWDGKSPNLFGNHPRINRRTSFAGSVASTDSTMSIMAYVKSLQVRIRPSSERDLFYAYSPRNNASVEQPTSLNTIDPFDLGSFIQAQDQELDATIRLESKVGLEMNKAGDGDIISTEIEEIHSMPEVTERLGTLELSNGNLGTILYHQTTILFKSLAPLIARSPELKISSRVLLEDLGRLHLWEATFEDGELNTILAESEAIQTTVIDLTFALSRILVEYVLPALGQTYTDPKVDEQIKALTNLLQRTEQHDSPSGDDERTNDPEYSVEDAAFLIRSSVDCLMELLPSMERILASLE</sequence>
<keyword evidence="2" id="KW-1185">Reference proteome</keyword>
<accession>A0A1L7X5U9</accession>
<dbReference type="EMBL" id="FJOG01000016">
    <property type="protein sequence ID" value="CZR60381.1"/>
    <property type="molecule type" value="Genomic_DNA"/>
</dbReference>
<protein>
    <submittedName>
        <fullName evidence="1">Uncharacterized protein</fullName>
    </submittedName>
</protein>
<dbReference type="OrthoDB" id="6133115at2759"/>
<dbReference type="Proteomes" id="UP000184330">
    <property type="component" value="Unassembled WGS sequence"/>
</dbReference>